<reference evidence="1 2" key="1">
    <citation type="submission" date="2017-06" db="EMBL/GenBank/DDBJ databases">
        <title>Genome of Fusarium nygamai isolate CS10214.</title>
        <authorList>
            <person name="Gardiner D.M."/>
            <person name="Obanor F."/>
            <person name="Kazan K."/>
        </authorList>
    </citation>
    <scope>NUCLEOTIDE SEQUENCE [LARGE SCALE GENOMIC DNA]</scope>
    <source>
        <strain evidence="1 2">CS10214</strain>
    </source>
</reference>
<dbReference type="STRING" id="42673.A0A2K0WC16"/>
<comment type="caution">
    <text evidence="1">The sequence shown here is derived from an EMBL/GenBank/DDBJ whole genome shotgun (WGS) entry which is preliminary data.</text>
</comment>
<name>A0A2K0WC16_GIBNY</name>
<dbReference type="Proteomes" id="UP000236664">
    <property type="component" value="Unassembled WGS sequence"/>
</dbReference>
<keyword evidence="2" id="KW-1185">Reference proteome</keyword>
<evidence type="ECO:0000313" key="1">
    <source>
        <dbReference type="EMBL" id="PNP79822.1"/>
    </source>
</evidence>
<protein>
    <submittedName>
        <fullName evidence="1">Uncharacterized protein</fullName>
    </submittedName>
</protein>
<dbReference type="EMBL" id="MTQA01000088">
    <property type="protein sequence ID" value="PNP79822.1"/>
    <property type="molecule type" value="Genomic_DNA"/>
</dbReference>
<proteinExistence type="predicted"/>
<gene>
    <name evidence="1" type="ORF">FNYG_06915</name>
</gene>
<evidence type="ECO:0000313" key="2">
    <source>
        <dbReference type="Proteomes" id="UP000236664"/>
    </source>
</evidence>
<dbReference type="AlphaFoldDB" id="A0A2K0WC16"/>
<organism evidence="1 2">
    <name type="scientific">Gibberella nygamai</name>
    <name type="common">Bean root rot disease fungus</name>
    <name type="synonym">Fusarium nygamai</name>
    <dbReference type="NCBI Taxonomy" id="42673"/>
    <lineage>
        <taxon>Eukaryota</taxon>
        <taxon>Fungi</taxon>
        <taxon>Dikarya</taxon>
        <taxon>Ascomycota</taxon>
        <taxon>Pezizomycotina</taxon>
        <taxon>Sordariomycetes</taxon>
        <taxon>Hypocreomycetidae</taxon>
        <taxon>Hypocreales</taxon>
        <taxon>Nectriaceae</taxon>
        <taxon>Fusarium</taxon>
        <taxon>Fusarium fujikuroi species complex</taxon>
    </lineage>
</organism>
<dbReference type="OrthoDB" id="2748312at2759"/>
<accession>A0A2K0WC16</accession>
<sequence length="237" mass="25055">MRFYHIAPLALWVGRGAASGSQLFYDTFQLNELPDMVSLADAKLKDIVLPDSLSDFTEWIGGIAEPQAFGLQPRQQQCADAGYSVSDAVLQAAPVSPAAAVAATPKNVAQAGVMFRHRKLAVVVAQFASKARLVSVEVVVVEARRNVAPLGVITLTRQFAVVVSVEIVPRGMTACQVVAVVRLVRSAVGIASAIIPKQRLAVLEPELFGPAQSPVTAVQLASAPIPRLKGVARTARA</sequence>